<dbReference type="InterPro" id="IPR001881">
    <property type="entry name" value="EGF-like_Ca-bd_dom"/>
</dbReference>
<dbReference type="SMART" id="SM00220">
    <property type="entry name" value="S_TKc"/>
    <property type="match status" value="1"/>
</dbReference>
<evidence type="ECO:0000256" key="2">
    <source>
        <dbReference type="ARBA" id="ARBA00022527"/>
    </source>
</evidence>
<dbReference type="InterPro" id="IPR018097">
    <property type="entry name" value="EGF_Ca-bd_CS"/>
</dbReference>
<reference evidence="19" key="2">
    <citation type="submission" date="2025-08" db="UniProtKB">
        <authorList>
            <consortium name="RefSeq"/>
        </authorList>
    </citation>
    <scope>IDENTIFICATION</scope>
    <source>
        <tissue evidence="19">Leaf</tissue>
    </source>
</reference>
<feature type="chain" id="PRO_5045703393" evidence="15">
    <location>
        <begin position="24"/>
        <end position="776"/>
    </location>
</feature>
<evidence type="ECO:0000256" key="15">
    <source>
        <dbReference type="SAM" id="SignalP"/>
    </source>
</evidence>
<keyword evidence="6" id="KW-0547">Nucleotide-binding</keyword>
<dbReference type="Gene3D" id="2.10.25.10">
    <property type="entry name" value="Laminin"/>
    <property type="match status" value="2"/>
</dbReference>
<dbReference type="InterPro" id="IPR000152">
    <property type="entry name" value="EGF-type_Asp/Asn_hydroxyl_site"/>
</dbReference>
<sequence>MHLLRLFLILSSMVAVTVVGVKASTAPTNMLTAANTTKPGCSRKCGDLTVPYPFGIGTNCSLDRSWFTIRCNTSYNPPRAFSVVGLGFSGNPEILNITENQVMVRNSQIASKCYDPQGNEVSGSTGNFDIYDSPFTYSNTNKLIVVGCNDYALISASAGTVSRGSQFNFRAGCLALCSNPNEVIQGSCSGLGCCQSSFPVGLQSFTVTLSSLQNRSIGGVSSVQPCGYAFFAGNDSFSFHGASDLSGTVVNRTIQQIPLVLDWSVGVTPGTRLTCDQARRNSTTYICQSNTRCIDSNEGGYRCRCLSGYEGNPYLEPGCTDVDECATGSNNPCAMACLNTPGSFQCYCPSGYSGDGYRNGTGGCIRIPDNSSSSLKKIILGLGISLGSMLLLLASWYLYSFLKRRRIVKQRAAHFERNGGLLLQQQMSSSDENVVARMKIFTVEELERATDNFNKDRILGQGGQGTVYKGMLSEGKIVAIKKSKMVDATREFINEVVILSQINHRNIVKLLGCCLETEVPLLVYEYITNGTLFHQIHNPSEEFPITWRMRLQIASDSAGALTYLHSSSSVPILHRDIKSSNILLDEKYRAKVSDFGTSRSIALDQTHVTTRVVGTFGYLDPEYFQSSQFTEKSDVYSFGVVLVELLTGQKAVRSAFEEDRSLTSWFLSHMEASSLLEIVDTQLIQEGSNEEFYIIADLAKRCLNLDGKSRPNMKEVLIKIEELLSLHLPQQVGPGTKEVFGGVTGNVYDEFSTTSTFYMENNTSSSAEFSLLFNPR</sequence>
<keyword evidence="14" id="KW-0812">Transmembrane</keyword>
<dbReference type="InterPro" id="IPR000742">
    <property type="entry name" value="EGF"/>
</dbReference>
<dbReference type="GeneID" id="110793193"/>
<keyword evidence="5 15" id="KW-0732">Signal</keyword>
<dbReference type="CDD" id="cd14066">
    <property type="entry name" value="STKc_IRAK"/>
    <property type="match status" value="1"/>
</dbReference>
<comment type="caution">
    <text evidence="13">Lacks conserved residue(s) required for the propagation of feature annotation.</text>
</comment>
<evidence type="ECO:0000256" key="7">
    <source>
        <dbReference type="ARBA" id="ARBA00022777"/>
    </source>
</evidence>
<dbReference type="CDD" id="cd00054">
    <property type="entry name" value="EGF_CA"/>
    <property type="match status" value="1"/>
</dbReference>
<comment type="subcellular location">
    <subcellularLocation>
        <location evidence="1">Membrane</location>
        <topology evidence="1">Single-pass type I membrane protein</topology>
    </subcellularLocation>
</comment>
<keyword evidence="14" id="KW-0472">Membrane</keyword>
<dbReference type="SUPFAM" id="SSF56112">
    <property type="entry name" value="Protein kinase-like (PK-like)"/>
    <property type="match status" value="1"/>
</dbReference>
<dbReference type="PROSITE" id="PS00108">
    <property type="entry name" value="PROTEIN_KINASE_ST"/>
    <property type="match status" value="1"/>
</dbReference>
<comment type="catalytic activity">
    <reaction evidence="11">
        <text>L-seryl-[protein] + ATP = O-phospho-L-seryl-[protein] + ADP + H(+)</text>
        <dbReference type="Rhea" id="RHEA:17989"/>
        <dbReference type="Rhea" id="RHEA-COMP:9863"/>
        <dbReference type="Rhea" id="RHEA-COMP:11604"/>
        <dbReference type="ChEBI" id="CHEBI:15378"/>
        <dbReference type="ChEBI" id="CHEBI:29999"/>
        <dbReference type="ChEBI" id="CHEBI:30616"/>
        <dbReference type="ChEBI" id="CHEBI:83421"/>
        <dbReference type="ChEBI" id="CHEBI:456216"/>
    </reaction>
</comment>
<feature type="domain" description="Protein kinase" evidence="16">
    <location>
        <begin position="453"/>
        <end position="724"/>
    </location>
</feature>
<reference evidence="18" key="1">
    <citation type="journal article" date="2021" name="Nat. Commun.">
        <title>Genomic analyses provide insights into spinach domestication and the genetic basis of agronomic traits.</title>
        <authorList>
            <person name="Cai X."/>
            <person name="Sun X."/>
            <person name="Xu C."/>
            <person name="Sun H."/>
            <person name="Wang X."/>
            <person name="Ge C."/>
            <person name="Zhang Z."/>
            <person name="Wang Q."/>
            <person name="Fei Z."/>
            <person name="Jiao C."/>
            <person name="Wang Q."/>
        </authorList>
    </citation>
    <scope>NUCLEOTIDE SEQUENCE [LARGE SCALE GENOMIC DNA]</scope>
    <source>
        <strain evidence="18">cv. Varoflay</strain>
    </source>
</reference>
<dbReference type="InterPro" id="IPR008271">
    <property type="entry name" value="Ser/Thr_kinase_AS"/>
</dbReference>
<feature type="domain" description="EGF-like" evidence="17">
    <location>
        <begin position="279"/>
        <end position="320"/>
    </location>
</feature>
<dbReference type="InterPro" id="IPR000719">
    <property type="entry name" value="Prot_kinase_dom"/>
</dbReference>
<evidence type="ECO:0000313" key="18">
    <source>
        <dbReference type="Proteomes" id="UP000813463"/>
    </source>
</evidence>
<evidence type="ECO:0000256" key="3">
    <source>
        <dbReference type="ARBA" id="ARBA00022536"/>
    </source>
</evidence>
<proteinExistence type="predicted"/>
<keyword evidence="18" id="KW-1185">Reference proteome</keyword>
<dbReference type="CDD" id="cd00053">
    <property type="entry name" value="EGF"/>
    <property type="match status" value="1"/>
</dbReference>
<feature type="signal peptide" evidence="15">
    <location>
        <begin position="1"/>
        <end position="23"/>
    </location>
</feature>
<dbReference type="RefSeq" id="XP_021853733.2">
    <property type="nucleotide sequence ID" value="XM_021998041.2"/>
</dbReference>
<gene>
    <name evidence="19" type="primary">LOC110793193</name>
</gene>
<dbReference type="PROSITE" id="PS00010">
    <property type="entry name" value="ASX_HYDROXYL"/>
    <property type="match status" value="1"/>
</dbReference>
<keyword evidence="3 13" id="KW-0245">EGF-like domain</keyword>
<comment type="catalytic activity">
    <reaction evidence="12">
        <text>L-threonyl-[protein] + ATP = O-phospho-L-threonyl-[protein] + ADP + H(+)</text>
        <dbReference type="Rhea" id="RHEA:46608"/>
        <dbReference type="Rhea" id="RHEA-COMP:11060"/>
        <dbReference type="Rhea" id="RHEA-COMP:11605"/>
        <dbReference type="ChEBI" id="CHEBI:15378"/>
        <dbReference type="ChEBI" id="CHEBI:30013"/>
        <dbReference type="ChEBI" id="CHEBI:30616"/>
        <dbReference type="ChEBI" id="CHEBI:61977"/>
        <dbReference type="ChEBI" id="CHEBI:456216"/>
    </reaction>
</comment>
<dbReference type="Gene3D" id="3.30.200.20">
    <property type="entry name" value="Phosphorylase Kinase, domain 1"/>
    <property type="match status" value="1"/>
</dbReference>
<evidence type="ECO:0000256" key="4">
    <source>
        <dbReference type="ARBA" id="ARBA00022679"/>
    </source>
</evidence>
<dbReference type="Pfam" id="PF07645">
    <property type="entry name" value="EGF_CA"/>
    <property type="match status" value="2"/>
</dbReference>
<dbReference type="PANTHER" id="PTHR27005">
    <property type="entry name" value="WALL-ASSOCIATED RECEPTOR KINASE-LIKE 21"/>
    <property type="match status" value="1"/>
</dbReference>
<evidence type="ECO:0000256" key="13">
    <source>
        <dbReference type="PROSITE-ProRule" id="PRU00076"/>
    </source>
</evidence>
<evidence type="ECO:0000256" key="5">
    <source>
        <dbReference type="ARBA" id="ARBA00022729"/>
    </source>
</evidence>
<dbReference type="PROSITE" id="PS50026">
    <property type="entry name" value="EGF_3"/>
    <property type="match status" value="2"/>
</dbReference>
<keyword evidence="9" id="KW-1015">Disulfide bond</keyword>
<dbReference type="PROSITE" id="PS50011">
    <property type="entry name" value="PROTEIN_KINASE_DOM"/>
    <property type="match status" value="1"/>
</dbReference>
<feature type="transmembrane region" description="Helical" evidence="14">
    <location>
        <begin position="378"/>
        <end position="399"/>
    </location>
</feature>
<evidence type="ECO:0000313" key="19">
    <source>
        <dbReference type="RefSeq" id="XP_021853733.2"/>
    </source>
</evidence>
<feature type="domain" description="EGF-like" evidence="17">
    <location>
        <begin position="321"/>
        <end position="355"/>
    </location>
</feature>
<dbReference type="Gene3D" id="1.10.510.10">
    <property type="entry name" value="Transferase(Phosphotransferase) domain 1"/>
    <property type="match status" value="1"/>
</dbReference>
<evidence type="ECO:0000259" key="16">
    <source>
        <dbReference type="PROSITE" id="PS50011"/>
    </source>
</evidence>
<keyword evidence="8" id="KW-0067">ATP-binding</keyword>
<name>A0A9R0K0X2_SPIOL</name>
<evidence type="ECO:0000259" key="17">
    <source>
        <dbReference type="PROSITE" id="PS50026"/>
    </source>
</evidence>
<evidence type="ECO:0000256" key="1">
    <source>
        <dbReference type="ARBA" id="ARBA00004479"/>
    </source>
</evidence>
<keyword evidence="2" id="KW-0723">Serine/threonine-protein kinase</keyword>
<dbReference type="Pfam" id="PF00069">
    <property type="entry name" value="Pkinase"/>
    <property type="match status" value="1"/>
</dbReference>
<organism evidence="18 19">
    <name type="scientific">Spinacia oleracea</name>
    <name type="common">Spinach</name>
    <dbReference type="NCBI Taxonomy" id="3562"/>
    <lineage>
        <taxon>Eukaryota</taxon>
        <taxon>Viridiplantae</taxon>
        <taxon>Streptophyta</taxon>
        <taxon>Embryophyta</taxon>
        <taxon>Tracheophyta</taxon>
        <taxon>Spermatophyta</taxon>
        <taxon>Magnoliopsida</taxon>
        <taxon>eudicotyledons</taxon>
        <taxon>Gunneridae</taxon>
        <taxon>Pentapetalae</taxon>
        <taxon>Caryophyllales</taxon>
        <taxon>Chenopodiaceae</taxon>
        <taxon>Chenopodioideae</taxon>
        <taxon>Anserineae</taxon>
        <taxon>Spinacia</taxon>
    </lineage>
</organism>
<dbReference type="SMART" id="SM00181">
    <property type="entry name" value="EGF"/>
    <property type="match status" value="2"/>
</dbReference>
<dbReference type="PANTHER" id="PTHR27005:SF521">
    <property type="entry name" value="WALL-ASSOCIATED RECEPTOR KINASE-LIKE 6"/>
    <property type="match status" value="1"/>
</dbReference>
<protein>
    <submittedName>
        <fullName evidence="19">Wall-associated receptor kinase 5-like</fullName>
    </submittedName>
</protein>
<dbReference type="InterPro" id="IPR049883">
    <property type="entry name" value="NOTCH1_EGF-like"/>
</dbReference>
<dbReference type="Proteomes" id="UP000813463">
    <property type="component" value="Chromosome 4"/>
</dbReference>
<evidence type="ECO:0000256" key="8">
    <source>
        <dbReference type="ARBA" id="ARBA00022840"/>
    </source>
</evidence>
<dbReference type="SUPFAM" id="SSF57196">
    <property type="entry name" value="EGF/Laminin"/>
    <property type="match status" value="1"/>
</dbReference>
<keyword evidence="4" id="KW-0808">Transferase</keyword>
<evidence type="ECO:0000256" key="14">
    <source>
        <dbReference type="SAM" id="Phobius"/>
    </source>
</evidence>
<dbReference type="InterPro" id="IPR011009">
    <property type="entry name" value="Kinase-like_dom_sf"/>
</dbReference>
<evidence type="ECO:0000256" key="10">
    <source>
        <dbReference type="ARBA" id="ARBA00023180"/>
    </source>
</evidence>
<dbReference type="InterPro" id="IPR025287">
    <property type="entry name" value="WAK_GUB"/>
</dbReference>
<keyword evidence="14" id="KW-1133">Transmembrane helix</keyword>
<dbReference type="Pfam" id="PF13947">
    <property type="entry name" value="GUB_WAK_bind"/>
    <property type="match status" value="1"/>
</dbReference>
<evidence type="ECO:0000256" key="9">
    <source>
        <dbReference type="ARBA" id="ARBA00023157"/>
    </source>
</evidence>
<keyword evidence="10" id="KW-0325">Glycoprotein</keyword>
<accession>A0A9R0K0X2</accession>
<evidence type="ECO:0000256" key="11">
    <source>
        <dbReference type="ARBA" id="ARBA00047558"/>
    </source>
</evidence>
<keyword evidence="7" id="KW-0418">Kinase</keyword>
<dbReference type="InterPro" id="IPR045274">
    <property type="entry name" value="WAK-like"/>
</dbReference>
<dbReference type="PROSITE" id="PS01187">
    <property type="entry name" value="EGF_CA"/>
    <property type="match status" value="1"/>
</dbReference>
<evidence type="ECO:0000256" key="6">
    <source>
        <dbReference type="ARBA" id="ARBA00022741"/>
    </source>
</evidence>
<evidence type="ECO:0000256" key="12">
    <source>
        <dbReference type="ARBA" id="ARBA00047951"/>
    </source>
</evidence>
<dbReference type="SMART" id="SM00179">
    <property type="entry name" value="EGF_CA"/>
    <property type="match status" value="2"/>
</dbReference>